<dbReference type="HAMAP" id="MF_00185">
    <property type="entry name" value="IPP_trans"/>
    <property type="match status" value="1"/>
</dbReference>
<keyword evidence="5 10" id="KW-0819">tRNA processing</keyword>
<dbReference type="GO" id="GO:0005524">
    <property type="term" value="F:ATP binding"/>
    <property type="evidence" value="ECO:0007669"/>
    <property type="project" value="UniProtKB-UniRule"/>
</dbReference>
<dbReference type="NCBIfam" id="TIGR00174">
    <property type="entry name" value="miaA"/>
    <property type="match status" value="1"/>
</dbReference>
<comment type="catalytic activity">
    <reaction evidence="9 10 11">
        <text>adenosine(37) in tRNA + dimethylallyl diphosphate = N(6)-dimethylallyladenosine(37) in tRNA + diphosphate</text>
        <dbReference type="Rhea" id="RHEA:26482"/>
        <dbReference type="Rhea" id="RHEA-COMP:10162"/>
        <dbReference type="Rhea" id="RHEA-COMP:10375"/>
        <dbReference type="ChEBI" id="CHEBI:33019"/>
        <dbReference type="ChEBI" id="CHEBI:57623"/>
        <dbReference type="ChEBI" id="CHEBI:74411"/>
        <dbReference type="ChEBI" id="CHEBI:74415"/>
        <dbReference type="EC" id="2.5.1.75"/>
    </reaction>
</comment>
<proteinExistence type="inferred from homology"/>
<dbReference type="InterPro" id="IPR039657">
    <property type="entry name" value="Dimethylallyltransferase"/>
</dbReference>
<keyword evidence="6 10" id="KW-0547">Nucleotide-binding</keyword>
<evidence type="ECO:0000256" key="5">
    <source>
        <dbReference type="ARBA" id="ARBA00022694"/>
    </source>
</evidence>
<dbReference type="InterPro" id="IPR018022">
    <property type="entry name" value="IPT"/>
</dbReference>
<evidence type="ECO:0000256" key="12">
    <source>
        <dbReference type="RuleBase" id="RU003784"/>
    </source>
</evidence>
<feature type="region of interest" description="Interaction with substrate tRNA" evidence="10">
    <location>
        <begin position="36"/>
        <end position="39"/>
    </location>
</feature>
<dbReference type="STRING" id="1802782.A2544_02455"/>
<evidence type="ECO:0000256" key="7">
    <source>
        <dbReference type="ARBA" id="ARBA00022840"/>
    </source>
</evidence>
<evidence type="ECO:0000313" key="14">
    <source>
        <dbReference type="EMBL" id="OHB18173.1"/>
    </source>
</evidence>
<feature type="binding site" evidence="10">
    <location>
        <begin position="13"/>
        <end position="18"/>
    </location>
    <ligand>
        <name>substrate</name>
    </ligand>
</feature>
<dbReference type="Pfam" id="PF01715">
    <property type="entry name" value="IPPT"/>
    <property type="match status" value="1"/>
</dbReference>
<comment type="caution">
    <text evidence="10">Lacks conserved residue(s) required for the propagation of feature annotation.</text>
</comment>
<dbReference type="AlphaFoldDB" id="A0A1G2V949"/>
<dbReference type="Gene3D" id="1.10.20.140">
    <property type="match status" value="1"/>
</dbReference>
<evidence type="ECO:0000256" key="2">
    <source>
        <dbReference type="ARBA" id="ARBA00003213"/>
    </source>
</evidence>
<evidence type="ECO:0000256" key="3">
    <source>
        <dbReference type="ARBA" id="ARBA00005842"/>
    </source>
</evidence>
<comment type="caution">
    <text evidence="14">The sequence shown here is derived from an EMBL/GenBank/DDBJ whole genome shotgun (WGS) entry which is preliminary data.</text>
</comment>
<comment type="subunit">
    <text evidence="10">Monomer.</text>
</comment>
<dbReference type="EMBL" id="MHWZ01000003">
    <property type="protein sequence ID" value="OHB18173.1"/>
    <property type="molecule type" value="Genomic_DNA"/>
</dbReference>
<dbReference type="Gene3D" id="3.40.50.300">
    <property type="entry name" value="P-loop containing nucleotide triphosphate hydrolases"/>
    <property type="match status" value="1"/>
</dbReference>
<gene>
    <name evidence="10" type="primary">miaA</name>
    <name evidence="14" type="ORF">A2544_02455</name>
</gene>
<evidence type="ECO:0000313" key="15">
    <source>
        <dbReference type="Proteomes" id="UP000176868"/>
    </source>
</evidence>
<keyword evidence="8 10" id="KW-0460">Magnesium</keyword>
<reference evidence="14 15" key="1">
    <citation type="journal article" date="2016" name="Nat. Commun.">
        <title>Thousands of microbial genomes shed light on interconnected biogeochemical processes in an aquifer system.</title>
        <authorList>
            <person name="Anantharaman K."/>
            <person name="Brown C.T."/>
            <person name="Hug L.A."/>
            <person name="Sharon I."/>
            <person name="Castelle C.J."/>
            <person name="Probst A.J."/>
            <person name="Thomas B.C."/>
            <person name="Singh A."/>
            <person name="Wilkins M.J."/>
            <person name="Karaoz U."/>
            <person name="Brodie E.L."/>
            <person name="Williams K.H."/>
            <person name="Hubbard S.S."/>
            <person name="Banfield J.F."/>
        </authorList>
    </citation>
    <scope>NUCLEOTIDE SEQUENCE [LARGE SCALE GENOMIC DNA]</scope>
</reference>
<comment type="cofactor">
    <cofactor evidence="1 10">
        <name>Mg(2+)</name>
        <dbReference type="ChEBI" id="CHEBI:18420"/>
    </cofactor>
</comment>
<evidence type="ECO:0000256" key="4">
    <source>
        <dbReference type="ARBA" id="ARBA00022679"/>
    </source>
</evidence>
<evidence type="ECO:0000256" key="9">
    <source>
        <dbReference type="ARBA" id="ARBA00049563"/>
    </source>
</evidence>
<feature type="site" description="Interaction with substrate tRNA" evidence="10">
    <location>
        <position position="125"/>
    </location>
</feature>
<dbReference type="PANTHER" id="PTHR11088">
    <property type="entry name" value="TRNA DIMETHYLALLYLTRANSFERASE"/>
    <property type="match status" value="1"/>
</dbReference>
<keyword evidence="7 10" id="KW-0067">ATP-binding</keyword>
<name>A0A1G2V949_9BACT</name>
<comment type="function">
    <text evidence="2 10 12">Catalyzes the transfer of a dimethylallyl group onto the adenine at position 37 in tRNAs that read codons beginning with uridine, leading to the formation of N6-(dimethylallyl)adenosine (i(6)A).</text>
</comment>
<dbReference type="EC" id="2.5.1.75" evidence="10"/>
<dbReference type="GO" id="GO:0052381">
    <property type="term" value="F:tRNA dimethylallyltransferase activity"/>
    <property type="evidence" value="ECO:0007669"/>
    <property type="project" value="UniProtKB-UniRule"/>
</dbReference>
<evidence type="ECO:0000256" key="8">
    <source>
        <dbReference type="ARBA" id="ARBA00022842"/>
    </source>
</evidence>
<dbReference type="Proteomes" id="UP000176868">
    <property type="component" value="Unassembled WGS sequence"/>
</dbReference>
<dbReference type="GO" id="GO:0006400">
    <property type="term" value="P:tRNA modification"/>
    <property type="evidence" value="ECO:0007669"/>
    <property type="project" value="TreeGrafter"/>
</dbReference>
<comment type="similarity">
    <text evidence="3 10 13">Belongs to the IPP transferase family.</text>
</comment>
<evidence type="ECO:0000256" key="1">
    <source>
        <dbReference type="ARBA" id="ARBA00001946"/>
    </source>
</evidence>
<accession>A0A1G2V949</accession>
<sequence>MAQQKILIIVGPTASGKSDLSVRLAKKFNGEIISADSRQVYKGLDIGTGKVTRQEMRDIPHHLIDVANPKKQFSAADYKRLAKHNLRYIVSCGKLPIIVGGTGFYIDTLVGKINFPNVPPNKKLREKLSQKSTEELFQILKNRDPKRAKTIDPHNKVRLIRALEIVAAVGNVPTRLGHGVSKSSWEYVYIGLKLDNLDQRIYKRLLKRLNGMIREGKKLHKQGLTYKRMHELGLEYRYIGMYLQNKISRQEMIDKLYIESRHYAKKQMTWFKRNKEIKWFKPEKYKEIEKYVERMLG</sequence>
<protein>
    <recommendedName>
        <fullName evidence="10">tRNA dimethylallyltransferase</fullName>
        <ecNumber evidence="10">2.5.1.75</ecNumber>
    </recommendedName>
    <alternativeName>
        <fullName evidence="10">Dimethylallyl diphosphate:tRNA dimethylallyltransferase</fullName>
        <shortName evidence="10">DMAPP:tRNA dimethylallyltransferase</shortName>
        <shortName evidence="10">DMATase</shortName>
    </alternativeName>
    <alternativeName>
        <fullName evidence="10">Isopentenyl-diphosphate:tRNA isopentenyltransferase</fullName>
        <shortName evidence="10">IPP transferase</shortName>
        <shortName evidence="10">IPPT</shortName>
        <shortName evidence="10">IPTase</shortName>
    </alternativeName>
</protein>
<evidence type="ECO:0000256" key="13">
    <source>
        <dbReference type="RuleBase" id="RU003785"/>
    </source>
</evidence>
<feature type="site" description="Interaction with substrate tRNA" evidence="10">
    <location>
        <position position="102"/>
    </location>
</feature>
<evidence type="ECO:0000256" key="10">
    <source>
        <dbReference type="HAMAP-Rule" id="MF_00185"/>
    </source>
</evidence>
<dbReference type="InterPro" id="IPR027417">
    <property type="entry name" value="P-loop_NTPase"/>
</dbReference>
<keyword evidence="4 10" id="KW-0808">Transferase</keyword>
<dbReference type="PANTHER" id="PTHR11088:SF60">
    <property type="entry name" value="TRNA DIMETHYLALLYLTRANSFERASE"/>
    <property type="match status" value="1"/>
</dbReference>
<evidence type="ECO:0000256" key="6">
    <source>
        <dbReference type="ARBA" id="ARBA00022741"/>
    </source>
</evidence>
<dbReference type="SUPFAM" id="SSF52540">
    <property type="entry name" value="P-loop containing nucleoside triphosphate hydrolases"/>
    <property type="match status" value="1"/>
</dbReference>
<organism evidence="14 15">
    <name type="scientific">Candidatus Zambryskibacteria bacterium RIFOXYD2_FULL_43_10</name>
    <dbReference type="NCBI Taxonomy" id="1802782"/>
    <lineage>
        <taxon>Bacteria</taxon>
        <taxon>Candidatus Zambryskiibacteriota</taxon>
    </lineage>
</organism>
<evidence type="ECO:0000256" key="11">
    <source>
        <dbReference type="RuleBase" id="RU003783"/>
    </source>
</evidence>
<feature type="binding site" evidence="10">
    <location>
        <begin position="11"/>
        <end position="18"/>
    </location>
    <ligand>
        <name>ATP</name>
        <dbReference type="ChEBI" id="CHEBI:30616"/>
    </ligand>
</feature>